<dbReference type="Pfam" id="PF14559">
    <property type="entry name" value="TPR_19"/>
    <property type="match status" value="1"/>
</dbReference>
<feature type="compositionally biased region" description="Acidic residues" evidence="2">
    <location>
        <begin position="876"/>
        <end position="889"/>
    </location>
</feature>
<dbReference type="OrthoDB" id="9991317at2759"/>
<protein>
    <submittedName>
        <fullName evidence="3">TPR-like protein</fullName>
    </submittedName>
</protein>
<dbReference type="SMART" id="SM00028">
    <property type="entry name" value="TPR"/>
    <property type="match status" value="7"/>
</dbReference>
<proteinExistence type="predicted"/>
<feature type="repeat" description="TPR" evidence="1">
    <location>
        <begin position="381"/>
        <end position="414"/>
    </location>
</feature>
<dbReference type="RefSeq" id="XP_025364480.1">
    <property type="nucleotide sequence ID" value="XM_025507671.1"/>
</dbReference>
<evidence type="ECO:0000256" key="1">
    <source>
        <dbReference type="PROSITE-ProRule" id="PRU00339"/>
    </source>
</evidence>
<feature type="compositionally biased region" description="Basic and acidic residues" evidence="2">
    <location>
        <begin position="559"/>
        <end position="569"/>
    </location>
</feature>
<accession>A0A316UYK1</accession>
<dbReference type="PANTHER" id="PTHR23082">
    <property type="entry name" value="TRANSCRIPTION INITIATION FACTOR IIIC TFIIIC , POLYPEPTIDE 3-RELATED"/>
    <property type="match status" value="1"/>
</dbReference>
<dbReference type="PROSITE" id="PS50005">
    <property type="entry name" value="TPR"/>
    <property type="match status" value="1"/>
</dbReference>
<evidence type="ECO:0000256" key="2">
    <source>
        <dbReference type="SAM" id="MobiDB-lite"/>
    </source>
</evidence>
<dbReference type="PANTHER" id="PTHR23082:SF0">
    <property type="entry name" value="GENERAL TRANSCRIPTION FACTOR 3C POLYPEPTIDE 3"/>
    <property type="match status" value="1"/>
</dbReference>
<dbReference type="InterPro" id="IPR011990">
    <property type="entry name" value="TPR-like_helical_dom_sf"/>
</dbReference>
<evidence type="ECO:0000313" key="3">
    <source>
        <dbReference type="EMBL" id="PWN29868.1"/>
    </source>
</evidence>
<feature type="compositionally biased region" description="Polar residues" evidence="2">
    <location>
        <begin position="912"/>
        <end position="926"/>
    </location>
</feature>
<dbReference type="GeneID" id="37029494"/>
<keyword evidence="1" id="KW-0802">TPR repeat</keyword>
<dbReference type="InterPro" id="IPR019734">
    <property type="entry name" value="TPR_rpt"/>
</dbReference>
<feature type="region of interest" description="Disordered" evidence="2">
    <location>
        <begin position="441"/>
        <end position="468"/>
    </location>
</feature>
<dbReference type="AlphaFoldDB" id="A0A316UYK1"/>
<dbReference type="EMBL" id="KZ819663">
    <property type="protein sequence ID" value="PWN29868.1"/>
    <property type="molecule type" value="Genomic_DNA"/>
</dbReference>
<gene>
    <name evidence="3" type="ORF">BDZ90DRAFT_249809</name>
</gene>
<dbReference type="SUPFAM" id="SSF48452">
    <property type="entry name" value="TPR-like"/>
    <property type="match status" value="2"/>
</dbReference>
<dbReference type="Proteomes" id="UP000245884">
    <property type="component" value="Unassembled WGS sequence"/>
</dbReference>
<evidence type="ECO:0000313" key="4">
    <source>
        <dbReference type="Proteomes" id="UP000245884"/>
    </source>
</evidence>
<dbReference type="GO" id="GO:0000127">
    <property type="term" value="C:transcription factor TFIIIC complex"/>
    <property type="evidence" value="ECO:0007669"/>
    <property type="project" value="TreeGrafter"/>
</dbReference>
<dbReference type="GO" id="GO:0006383">
    <property type="term" value="P:transcription by RNA polymerase III"/>
    <property type="evidence" value="ECO:0007669"/>
    <property type="project" value="InterPro"/>
</dbReference>
<name>A0A316UYK1_9BASI</name>
<dbReference type="Gene3D" id="1.25.40.10">
    <property type="entry name" value="Tetratricopeptide repeat domain"/>
    <property type="match status" value="2"/>
</dbReference>
<sequence>MRQATEYDDEGFRQDLMGLSKFKKPRKKMRRALREQNLSSDVSRLLSQANTAFITQGPDATIALLEEVIRIEPTVRSAWSTLALCFQDKGLRDKNLQARIVATTLTPRAPELWVDLAHESEQQGDTRQTLYCFDQAIKASREKGKADVLDVMWDRAHLLADLGEQREAMMAFKALLKVRPHNSEVLISLVPLLLSMDRPTDAISLLEKSRDFNMKHFPNPTRGEGLRFASYRNSEIATLADLMLIVNEPLNALHTVRQGARWLQGRAHETWWDDVLDDDREFDLDRDESARSGELGRRVEHAPVYEELDPQFRLRLAFARLRMGDWDEAFRHSEHFFASTDPHDLHAQWEELLALYISNGKFEEALVQLERMIALDSLQIPSLYVKVGVCNRALDELESAAACFEAVLQSQPDNAEVKIQLAEVYEDQDRREDAIRLISEVYGQPEEGDDDEQGETSAAAPRRARTRVPKSARAALALFNSAQAQAQKGTQPLSGRRRRVIRAEEIQRLEKAREEEAQLAFSRLRDREPEVFVPGWWRSDVSLGETMPVTDGTSASGPARERHGIDPGVDREERDYRHHVVAEWLELAKRLIDGYRSMTWLFPRKSHGTKGRVAGAGAGARRADRREAAAAVGLARQRANAQLNTDDRVNNLISRIQDTMLDETTTHSEAGSVSGVSGAAPRPEIQTFRGIHFDDWLTLIMQYSFLLTKTGKHEEAHQLLTLMSTSLPMAQTSPAQPAGPPPRKMALHLCIASCALYARDYHAAVDGMRYLMFRFQFNNGPLRVQAMLGHVMGFYGLDAFSETRIAKMVVRRMRTHEALVAGRPWSWTHGEKRYVIREKLGNSRVLKQGGSEGGMRAYSAATSSKAGSTTLGGSDDGGDSDEDSDDDDDRSASDRSASDRTPSVSGRGDDGATSTSAYNYGTTSVPNPAPAHAEPYPTKFTPVAELYYSFFLIASGSYQAALSYALRAYSRAPSDPLVCLAAACCCLARMTNRQVDNRHHLLVQAMGFLTLYRKLRGASALTGAHAEGAKQGRVSRASLEASYNVGRGFHAVGLLHMAVPQYEAVLQMDLDAGEGTTGFDPYREAAYNLALIYTINGNGRAARLLHEKYLVIGA</sequence>
<dbReference type="STRING" id="1569628.A0A316UYK1"/>
<feature type="region of interest" description="Disordered" evidence="2">
    <location>
        <begin position="845"/>
        <end position="931"/>
    </location>
</feature>
<organism evidence="3 4">
    <name type="scientific">Jaminaea rosea</name>
    <dbReference type="NCBI Taxonomy" id="1569628"/>
    <lineage>
        <taxon>Eukaryota</taxon>
        <taxon>Fungi</taxon>
        <taxon>Dikarya</taxon>
        <taxon>Basidiomycota</taxon>
        <taxon>Ustilaginomycotina</taxon>
        <taxon>Exobasidiomycetes</taxon>
        <taxon>Microstromatales</taxon>
        <taxon>Microstromatales incertae sedis</taxon>
        <taxon>Jaminaea</taxon>
    </lineage>
</organism>
<feature type="compositionally biased region" description="Low complexity" evidence="2">
    <location>
        <begin position="859"/>
        <end position="873"/>
    </location>
</feature>
<reference evidence="3 4" key="1">
    <citation type="journal article" date="2018" name="Mol. Biol. Evol.">
        <title>Broad Genomic Sampling Reveals a Smut Pathogenic Ancestry of the Fungal Clade Ustilaginomycotina.</title>
        <authorList>
            <person name="Kijpornyongpan T."/>
            <person name="Mondo S.J."/>
            <person name="Barry K."/>
            <person name="Sandor L."/>
            <person name="Lee J."/>
            <person name="Lipzen A."/>
            <person name="Pangilinan J."/>
            <person name="LaButti K."/>
            <person name="Hainaut M."/>
            <person name="Henrissat B."/>
            <person name="Grigoriev I.V."/>
            <person name="Spatafora J.W."/>
            <person name="Aime M.C."/>
        </authorList>
    </citation>
    <scope>NUCLEOTIDE SEQUENCE [LARGE SCALE GENOMIC DNA]</scope>
    <source>
        <strain evidence="3 4">MCA 5214</strain>
    </source>
</reference>
<keyword evidence="4" id="KW-1185">Reference proteome</keyword>
<feature type="region of interest" description="Disordered" evidence="2">
    <location>
        <begin position="550"/>
        <end position="569"/>
    </location>
</feature>
<dbReference type="InterPro" id="IPR039340">
    <property type="entry name" value="Tfc4/TFIIIC-102/Sfc4"/>
</dbReference>